<comment type="caution">
    <text evidence="13">The sequence shown here is derived from an EMBL/GenBank/DDBJ whole genome shotgun (WGS) entry which is preliminary data.</text>
</comment>
<feature type="domain" description="TonB-dependent receptor plug" evidence="12">
    <location>
        <begin position="251"/>
        <end position="357"/>
    </location>
</feature>
<evidence type="ECO:0000256" key="10">
    <source>
        <dbReference type="SAM" id="SignalP"/>
    </source>
</evidence>
<dbReference type="InterPro" id="IPR039426">
    <property type="entry name" value="TonB-dep_rcpt-like"/>
</dbReference>
<evidence type="ECO:0000256" key="5">
    <source>
        <dbReference type="ARBA" id="ARBA00023077"/>
    </source>
</evidence>
<dbReference type="Gene3D" id="2.60.40.1120">
    <property type="entry name" value="Carboxypeptidase-like, regulatory domain"/>
    <property type="match status" value="1"/>
</dbReference>
<comment type="subcellular location">
    <subcellularLocation>
        <location evidence="1 8">Cell outer membrane</location>
        <topology evidence="1 8">Multi-pass membrane protein</topology>
    </subcellularLocation>
</comment>
<feature type="signal peptide" evidence="10">
    <location>
        <begin position="1"/>
        <end position="27"/>
    </location>
</feature>
<dbReference type="EMBL" id="JBHTLP010000001">
    <property type="protein sequence ID" value="MFD1139887.1"/>
    <property type="molecule type" value="Genomic_DNA"/>
</dbReference>
<feature type="domain" description="TonB-dependent receptor-like beta-barrel" evidence="11">
    <location>
        <begin position="554"/>
        <end position="942"/>
    </location>
</feature>
<dbReference type="NCBIfam" id="TIGR04056">
    <property type="entry name" value="OMP_RagA_SusC"/>
    <property type="match status" value="1"/>
</dbReference>
<keyword evidence="4 8" id="KW-0812">Transmembrane</keyword>
<keyword evidence="6 8" id="KW-0472">Membrane</keyword>
<dbReference type="Gene3D" id="3.55.50.30">
    <property type="match status" value="1"/>
</dbReference>
<protein>
    <submittedName>
        <fullName evidence="13">SusC/RagA family TonB-linked outer membrane protein</fullName>
    </submittedName>
</protein>
<evidence type="ECO:0000256" key="6">
    <source>
        <dbReference type="ARBA" id="ARBA00023136"/>
    </source>
</evidence>
<gene>
    <name evidence="13" type="ORF">ACFQ4C_02160</name>
</gene>
<evidence type="ECO:0000256" key="4">
    <source>
        <dbReference type="ARBA" id="ARBA00022692"/>
    </source>
</evidence>
<feature type="chain" id="PRO_5047147793" evidence="10">
    <location>
        <begin position="28"/>
        <end position="1204"/>
    </location>
</feature>
<evidence type="ECO:0000313" key="13">
    <source>
        <dbReference type="EMBL" id="MFD1139887.1"/>
    </source>
</evidence>
<evidence type="ECO:0000313" key="14">
    <source>
        <dbReference type="Proteomes" id="UP001597116"/>
    </source>
</evidence>
<evidence type="ECO:0000256" key="9">
    <source>
        <dbReference type="RuleBase" id="RU003357"/>
    </source>
</evidence>
<keyword evidence="5 9" id="KW-0798">TonB box</keyword>
<dbReference type="InterPro" id="IPR023996">
    <property type="entry name" value="TonB-dep_OMP_SusC/RagA"/>
</dbReference>
<evidence type="ECO:0000256" key="3">
    <source>
        <dbReference type="ARBA" id="ARBA00022452"/>
    </source>
</evidence>
<proteinExistence type="inferred from homology"/>
<dbReference type="Pfam" id="PF07715">
    <property type="entry name" value="Plug"/>
    <property type="match status" value="1"/>
</dbReference>
<name>A0ABW3Q2Z2_9BACT</name>
<organism evidence="13 14">
    <name type="scientific">Larkinella insperata</name>
    <dbReference type="NCBI Taxonomy" id="332158"/>
    <lineage>
        <taxon>Bacteria</taxon>
        <taxon>Pseudomonadati</taxon>
        <taxon>Bacteroidota</taxon>
        <taxon>Cytophagia</taxon>
        <taxon>Cytophagales</taxon>
        <taxon>Spirosomataceae</taxon>
        <taxon>Larkinella</taxon>
    </lineage>
</organism>
<dbReference type="InterPro" id="IPR023997">
    <property type="entry name" value="TonB-dep_OMP_SusC/RagA_CS"/>
</dbReference>
<keyword evidence="10" id="KW-0732">Signal</keyword>
<dbReference type="Pfam" id="PF13715">
    <property type="entry name" value="CarbopepD_reg_2"/>
    <property type="match status" value="1"/>
</dbReference>
<keyword evidence="3 8" id="KW-1134">Transmembrane beta strand</keyword>
<comment type="similarity">
    <text evidence="8 9">Belongs to the TonB-dependent receptor family.</text>
</comment>
<dbReference type="PROSITE" id="PS52016">
    <property type="entry name" value="TONB_DEPENDENT_REC_3"/>
    <property type="match status" value="1"/>
</dbReference>
<dbReference type="InterPro" id="IPR037066">
    <property type="entry name" value="Plug_dom_sf"/>
</dbReference>
<dbReference type="Pfam" id="PF00593">
    <property type="entry name" value="TonB_dep_Rec_b-barrel"/>
    <property type="match status" value="1"/>
</dbReference>
<reference evidence="14" key="1">
    <citation type="journal article" date="2019" name="Int. J. Syst. Evol. Microbiol.">
        <title>The Global Catalogue of Microorganisms (GCM) 10K type strain sequencing project: providing services to taxonomists for standard genome sequencing and annotation.</title>
        <authorList>
            <consortium name="The Broad Institute Genomics Platform"/>
            <consortium name="The Broad Institute Genome Sequencing Center for Infectious Disease"/>
            <person name="Wu L."/>
            <person name="Ma J."/>
        </authorList>
    </citation>
    <scope>NUCLEOTIDE SEQUENCE [LARGE SCALE GENOMIC DNA]</scope>
    <source>
        <strain evidence="14">CCUG 55608</strain>
    </source>
</reference>
<dbReference type="Gene3D" id="2.170.130.10">
    <property type="entry name" value="TonB-dependent receptor, plug domain"/>
    <property type="match status" value="1"/>
</dbReference>
<dbReference type="InterPro" id="IPR036942">
    <property type="entry name" value="Beta-barrel_TonB_sf"/>
</dbReference>
<dbReference type="SUPFAM" id="SSF49464">
    <property type="entry name" value="Carboxypeptidase regulatory domain-like"/>
    <property type="match status" value="1"/>
</dbReference>
<dbReference type="NCBIfam" id="TIGR04057">
    <property type="entry name" value="SusC_RagA_signa"/>
    <property type="match status" value="1"/>
</dbReference>
<evidence type="ECO:0000256" key="7">
    <source>
        <dbReference type="ARBA" id="ARBA00023237"/>
    </source>
</evidence>
<evidence type="ECO:0000259" key="12">
    <source>
        <dbReference type="Pfam" id="PF07715"/>
    </source>
</evidence>
<accession>A0ABW3Q2Z2</accession>
<dbReference type="InterPro" id="IPR008969">
    <property type="entry name" value="CarboxyPept-like_regulatory"/>
</dbReference>
<keyword evidence="7 8" id="KW-0998">Cell outer membrane</keyword>
<evidence type="ECO:0000256" key="1">
    <source>
        <dbReference type="ARBA" id="ARBA00004571"/>
    </source>
</evidence>
<evidence type="ECO:0000256" key="8">
    <source>
        <dbReference type="PROSITE-ProRule" id="PRU01360"/>
    </source>
</evidence>
<dbReference type="Gene3D" id="2.40.170.20">
    <property type="entry name" value="TonB-dependent receptor, beta-barrel domain"/>
    <property type="match status" value="1"/>
</dbReference>
<sequence>MFHRLRQQYFRALLLGSLLAGISPGRAQSVLLAQGAVQQRGNPSSPQSKQLKDVLNDLSRQYGVDILFAERIVDGIQVESHATPTSQNIEQVLNRLLKPHGLSYRKMKNGSLLIRGSRTSANPPVSFIPQQPGAETPLAALPTSGAIASPTLSSASLSVPVQGRVTASDNGDGLPGVTITIKGTTQGTTTDGSGNFQLTVPGPEAVLVFSFVGYQALEQTVGNQRNFTVQLTPDTKSLNEVVVVGYSTQAKRDVTGSVSTVSAKDLQAVPANNVGQQLQGRVAGVTIGNDGQPGGNVMVRIRGIGSITGGNDPLYIIDGVPTQGGLNQINPNDVETLQVLKDASTASIYGARASNGVVIITTKKGKQGQSKITYDGFYGVQTPTKSPAMLNTQQYADVVWQNYRNIGNVSSTTGNPVDATFGDGAQPRIPDYLLLQGGAMEGDPRVAPANYTNNPKDPQYGISKFMFARANQTGTDWWNTVMQTAPMQSHNLSVTGGNAQNRYAISGSYYSQDGIVKFTSFKRYSLRANTEFTVKKNIRVGENLQFAYTDQVAGIIRDENSAVLAYQMPPFMPIYDVGGNFAGGRSWIDHPYTRLYRNKDNHGYTSRVFGNVYAEVDLIKDLTLRSSLGVDNSNWNLSNFAPAAPESFLLAQNAQLQVSSNYNLNVTWTNTLAYKKRLGDFHNLSAFVGTEAVRNKYRDFSTSKANFAFENPDFQYLNAGSTVLSSSGSGSDTRLFSVFGKVDYAFKERFLLSATLRRDASSRFAPSYRWGTFPAFSAGWRLSEESFLKGVSAIDDLKLRAGWGQTGNQEINPYNQYTTYGSNLNSSSYPINGSNTTVVPGFEVAAQGNPTAQWEAQTMTNIGLDVTLFKGKLDLTLDAYNRQSSKLLLEIPSPATDGQNRRPAVNIGGIRNRGIDALVNYHGSAVNNELKFDIGLNWSTYRNVVTDLYGGSESFITGFATRQPSFTRTQVGHPISSFYGFVIDGIFQSQEEADAHPTQGGDRALYNKPGRFKFRDVNGDGAIDDNDQTYIGSPHPKFTYGLNLSAHYKGFDLALFLQGVSGNDLYNYQKWRTDFQNFTGNRSVRILDSWTPENRGAVLPQINSLAAGYESQASTYFIEKGSYLRGKSLQIGYTLPAALVNKVKVDRLRVYLQGTNFFTITNYSGLDPEVNLANYGGGADRDIGVDRGIYPLARTYTLGLSLTF</sequence>
<keyword evidence="2 8" id="KW-0813">Transport</keyword>
<evidence type="ECO:0000259" key="11">
    <source>
        <dbReference type="Pfam" id="PF00593"/>
    </source>
</evidence>
<dbReference type="InterPro" id="IPR012910">
    <property type="entry name" value="Plug_dom"/>
</dbReference>
<evidence type="ECO:0000256" key="2">
    <source>
        <dbReference type="ARBA" id="ARBA00022448"/>
    </source>
</evidence>
<dbReference type="Proteomes" id="UP001597116">
    <property type="component" value="Unassembled WGS sequence"/>
</dbReference>
<dbReference type="SUPFAM" id="SSF56935">
    <property type="entry name" value="Porins"/>
    <property type="match status" value="1"/>
</dbReference>
<dbReference type="InterPro" id="IPR000531">
    <property type="entry name" value="Beta-barrel_TonB"/>
</dbReference>
<dbReference type="RefSeq" id="WP_265990565.1">
    <property type="nucleotide sequence ID" value="NZ_CP110973.1"/>
</dbReference>
<keyword evidence="14" id="KW-1185">Reference proteome</keyword>